<protein>
    <submittedName>
        <fullName evidence="1">Uncharacterized protein</fullName>
    </submittedName>
</protein>
<accession>A0A1Q2HS82</accession>
<organism evidence="1 2">
    <name type="scientific">Sedimentisphaera cyanobacteriorum</name>
    <dbReference type="NCBI Taxonomy" id="1940790"/>
    <lineage>
        <taxon>Bacteria</taxon>
        <taxon>Pseudomonadati</taxon>
        <taxon>Planctomycetota</taxon>
        <taxon>Phycisphaerae</taxon>
        <taxon>Sedimentisphaerales</taxon>
        <taxon>Sedimentisphaeraceae</taxon>
        <taxon>Sedimentisphaera</taxon>
    </lineage>
</organism>
<reference evidence="2" key="1">
    <citation type="submission" date="2017-02" db="EMBL/GenBank/DDBJ databases">
        <title>Comparative genomics and description of representatives of a novel lineage of planctomycetes thriving in anoxic sediments.</title>
        <authorList>
            <person name="Spring S."/>
            <person name="Bunk B."/>
            <person name="Sproer C."/>
            <person name="Klenk H.-P."/>
        </authorList>
    </citation>
    <scope>NUCLEOTIDE SEQUENCE [LARGE SCALE GENOMIC DNA]</scope>
    <source>
        <strain evidence="2">L21-RPul-D3</strain>
    </source>
</reference>
<keyword evidence="2" id="KW-1185">Reference proteome</keyword>
<evidence type="ECO:0000313" key="1">
    <source>
        <dbReference type="EMBL" id="AQQ10095.1"/>
    </source>
</evidence>
<sequence length="129" mass="15052">MYLFYHERHETHEGDMVLIYFLSTDGTDFIWIIPRKNDILLELVKISGEWRVASGKWQNHKRKIFSKRMPSGSAVANSAVVLGMLNSADIFKNIKHCDKTIYIKILRGLRALRGFKKNYSQRRNHLSGN</sequence>
<gene>
    <name evidence="1" type="ORF">L21SP3_01921</name>
</gene>
<evidence type="ECO:0000313" key="2">
    <source>
        <dbReference type="Proteomes" id="UP000188273"/>
    </source>
</evidence>
<dbReference type="EMBL" id="CP019633">
    <property type="protein sequence ID" value="AQQ10095.1"/>
    <property type="molecule type" value="Genomic_DNA"/>
</dbReference>
<dbReference type="AlphaFoldDB" id="A0A1Q2HS82"/>
<dbReference type="STRING" id="1940790.L21SP3_01921"/>
<dbReference type="Proteomes" id="UP000188273">
    <property type="component" value="Chromosome"/>
</dbReference>
<dbReference type="KEGG" id="pbu:L21SP3_01921"/>
<proteinExistence type="predicted"/>
<name>A0A1Q2HS82_9BACT</name>